<dbReference type="HOGENOM" id="CLU_718778_0_0_1"/>
<feature type="compositionally biased region" description="Basic residues" evidence="1">
    <location>
        <begin position="102"/>
        <end position="113"/>
    </location>
</feature>
<evidence type="ECO:0000256" key="1">
    <source>
        <dbReference type="SAM" id="MobiDB-lite"/>
    </source>
</evidence>
<feature type="compositionally biased region" description="Basic and acidic residues" evidence="1">
    <location>
        <begin position="223"/>
        <end position="235"/>
    </location>
</feature>
<protein>
    <submittedName>
        <fullName evidence="2">Uncharacterized protein</fullName>
    </submittedName>
</protein>
<dbReference type="AlphaFoldDB" id="A0A0C9WTT0"/>
<feature type="compositionally biased region" description="Polar residues" evidence="1">
    <location>
        <begin position="162"/>
        <end position="172"/>
    </location>
</feature>
<reference evidence="2 3" key="1">
    <citation type="submission" date="2014-04" db="EMBL/GenBank/DDBJ databases">
        <authorList>
            <consortium name="DOE Joint Genome Institute"/>
            <person name="Kuo A."/>
            <person name="Kohler A."/>
            <person name="Nagy L.G."/>
            <person name="Floudas D."/>
            <person name="Copeland A."/>
            <person name="Barry K.W."/>
            <person name="Cichocki N."/>
            <person name="Veneault-Fourrey C."/>
            <person name="LaButti K."/>
            <person name="Lindquist E.A."/>
            <person name="Lipzen A."/>
            <person name="Lundell T."/>
            <person name="Morin E."/>
            <person name="Murat C."/>
            <person name="Sun H."/>
            <person name="Tunlid A."/>
            <person name="Henrissat B."/>
            <person name="Grigoriev I.V."/>
            <person name="Hibbett D.S."/>
            <person name="Martin F."/>
            <person name="Nordberg H.P."/>
            <person name="Cantor M.N."/>
            <person name="Hua S.X."/>
        </authorList>
    </citation>
    <scope>NUCLEOTIDE SEQUENCE [LARGE SCALE GENOMIC DNA]</scope>
    <source>
        <strain evidence="2 3">LaAM-08-1</strain>
    </source>
</reference>
<name>A0A0C9WTT0_9AGAR</name>
<keyword evidence="3" id="KW-1185">Reference proteome</keyword>
<evidence type="ECO:0000313" key="3">
    <source>
        <dbReference type="Proteomes" id="UP000054477"/>
    </source>
</evidence>
<dbReference type="Proteomes" id="UP000054477">
    <property type="component" value="Unassembled WGS sequence"/>
</dbReference>
<proteinExistence type="predicted"/>
<feature type="region of interest" description="Disordered" evidence="1">
    <location>
        <begin position="291"/>
        <end position="312"/>
    </location>
</feature>
<sequence>MSTEAYNRIRHRLSSLERSTRQLRVANGNVVNPLGCWKEMVELDGTTVEGSFEVFNSGGGWDFLFGKRLMTAFAAVHDYAADEVFIPERQLTLRNQHDIARRQQRQARHKPQVQHKEKEHENKRGDEAQPPLRGVLTNHINLKLQVVDMHTPVADPHSAKTILQQQSATASEPENEGQERLVGGRVMSPSREVPVTMPTGTKPAADENRSHRASIEEVEDEDNQRHKTKEDEEEKTRMLEKQLMKQQNVDKEQQHLKNQRKERAKKMWKVWKGPSQRRHCRWKIRNTGTTKMKRRNSEGGTAKPPTREVPDHDHVAEICPTDKVDEVPSQLAATPVCVITEDTPETDTDHATEIPTDDLTKDVANIFTRTTEPFKPARVKEIQRQ</sequence>
<feature type="non-terminal residue" evidence="2">
    <location>
        <position position="385"/>
    </location>
</feature>
<feature type="region of interest" description="Disordered" evidence="1">
    <location>
        <begin position="100"/>
        <end position="132"/>
    </location>
</feature>
<organism evidence="2 3">
    <name type="scientific">Laccaria amethystina LaAM-08-1</name>
    <dbReference type="NCBI Taxonomy" id="1095629"/>
    <lineage>
        <taxon>Eukaryota</taxon>
        <taxon>Fungi</taxon>
        <taxon>Dikarya</taxon>
        <taxon>Basidiomycota</taxon>
        <taxon>Agaricomycotina</taxon>
        <taxon>Agaricomycetes</taxon>
        <taxon>Agaricomycetidae</taxon>
        <taxon>Agaricales</taxon>
        <taxon>Agaricineae</taxon>
        <taxon>Hydnangiaceae</taxon>
        <taxon>Laccaria</taxon>
    </lineage>
</organism>
<dbReference type="EMBL" id="KN838755">
    <property type="protein sequence ID" value="KIJ95435.1"/>
    <property type="molecule type" value="Genomic_DNA"/>
</dbReference>
<feature type="compositionally biased region" description="Basic and acidic residues" evidence="1">
    <location>
        <begin position="114"/>
        <end position="127"/>
    </location>
</feature>
<feature type="compositionally biased region" description="Basic and acidic residues" evidence="1">
    <location>
        <begin position="204"/>
        <end position="215"/>
    </location>
</feature>
<feature type="region of interest" description="Disordered" evidence="1">
    <location>
        <begin position="162"/>
        <end position="235"/>
    </location>
</feature>
<gene>
    <name evidence="2" type="ORF">K443DRAFT_11361</name>
</gene>
<dbReference type="OrthoDB" id="2919534at2759"/>
<reference evidence="3" key="2">
    <citation type="submission" date="2015-01" db="EMBL/GenBank/DDBJ databases">
        <title>Evolutionary Origins and Diversification of the Mycorrhizal Mutualists.</title>
        <authorList>
            <consortium name="DOE Joint Genome Institute"/>
            <consortium name="Mycorrhizal Genomics Consortium"/>
            <person name="Kohler A."/>
            <person name="Kuo A."/>
            <person name="Nagy L.G."/>
            <person name="Floudas D."/>
            <person name="Copeland A."/>
            <person name="Barry K.W."/>
            <person name="Cichocki N."/>
            <person name="Veneault-Fourrey C."/>
            <person name="LaButti K."/>
            <person name="Lindquist E.A."/>
            <person name="Lipzen A."/>
            <person name="Lundell T."/>
            <person name="Morin E."/>
            <person name="Murat C."/>
            <person name="Riley R."/>
            <person name="Ohm R."/>
            <person name="Sun H."/>
            <person name="Tunlid A."/>
            <person name="Henrissat B."/>
            <person name="Grigoriev I.V."/>
            <person name="Hibbett D.S."/>
            <person name="Martin F."/>
        </authorList>
    </citation>
    <scope>NUCLEOTIDE SEQUENCE [LARGE SCALE GENOMIC DNA]</scope>
    <source>
        <strain evidence="3">LaAM-08-1</strain>
    </source>
</reference>
<accession>A0A0C9WTT0</accession>
<evidence type="ECO:0000313" key="2">
    <source>
        <dbReference type="EMBL" id="KIJ95435.1"/>
    </source>
</evidence>